<keyword evidence="2" id="KW-1133">Transmembrane helix</keyword>
<dbReference type="EMBL" id="VSLD01000001">
    <property type="protein sequence ID" value="TYD00707.1"/>
    <property type="molecule type" value="Genomic_DNA"/>
</dbReference>
<evidence type="ECO:0000256" key="2">
    <source>
        <dbReference type="SAM" id="Phobius"/>
    </source>
</evidence>
<feature type="signal peptide" evidence="3">
    <location>
        <begin position="1"/>
        <end position="22"/>
    </location>
</feature>
<keyword evidence="2" id="KW-0812">Transmembrane</keyword>
<evidence type="ECO:0000313" key="4">
    <source>
        <dbReference type="EMBL" id="TYD00707.1"/>
    </source>
</evidence>
<evidence type="ECO:0000256" key="3">
    <source>
        <dbReference type="SAM" id="SignalP"/>
    </source>
</evidence>
<evidence type="ECO:0000256" key="1">
    <source>
        <dbReference type="SAM" id="MobiDB-lite"/>
    </source>
</evidence>
<accession>A0A5D0XWS5</accession>
<feature type="region of interest" description="Disordered" evidence="1">
    <location>
        <begin position="35"/>
        <end position="133"/>
    </location>
</feature>
<dbReference type="RefSeq" id="WP_148600007.1">
    <property type="nucleotide sequence ID" value="NZ_VSLD01000001.1"/>
</dbReference>
<proteinExistence type="predicted"/>
<feature type="compositionally biased region" description="Low complexity" evidence="1">
    <location>
        <begin position="35"/>
        <end position="84"/>
    </location>
</feature>
<dbReference type="Proteomes" id="UP000323410">
    <property type="component" value="Unassembled WGS sequence"/>
</dbReference>
<feature type="chain" id="PRO_5022851089" evidence="3">
    <location>
        <begin position="23"/>
        <end position="246"/>
    </location>
</feature>
<evidence type="ECO:0000313" key="5">
    <source>
        <dbReference type="Proteomes" id="UP000323410"/>
    </source>
</evidence>
<name>A0A5D0XWS5_9MICC</name>
<protein>
    <submittedName>
        <fullName evidence="4">Uncharacterized protein</fullName>
    </submittedName>
</protein>
<feature type="region of interest" description="Disordered" evidence="1">
    <location>
        <begin position="149"/>
        <end position="207"/>
    </location>
</feature>
<feature type="transmembrane region" description="Helical" evidence="2">
    <location>
        <begin position="219"/>
        <end position="238"/>
    </location>
</feature>
<feature type="compositionally biased region" description="Low complexity" evidence="1">
    <location>
        <begin position="93"/>
        <end position="118"/>
    </location>
</feature>
<feature type="compositionally biased region" description="Low complexity" evidence="1">
    <location>
        <begin position="176"/>
        <end position="207"/>
    </location>
</feature>
<gene>
    <name evidence="4" type="ORF">FQ377_04605</name>
</gene>
<keyword evidence="5" id="KW-1185">Reference proteome</keyword>
<reference evidence="4 5" key="1">
    <citation type="submission" date="2019-08" db="EMBL/GenBank/DDBJ databases">
        <title>Genone of Arthrobacter echini P9.</title>
        <authorList>
            <person name="Bowman J.P."/>
        </authorList>
    </citation>
    <scope>NUCLEOTIDE SEQUENCE [LARGE SCALE GENOMIC DNA]</scope>
    <source>
        <strain evidence="4 5">P9</strain>
    </source>
</reference>
<dbReference type="AlphaFoldDB" id="A0A5D0XWS5"/>
<sequence length="246" mass="24253">MRASLVLTTLAISSGLMLSAPAAAVATTLTPVPPTVVEQPPTDQSVVPAVTTPPVVPPVETVDPPLESADPPTGTVESPPVETTPETDPEPGPETSAPVQTTPEATTPPSGPSAPTGEVPGTVPTADGSARTPARGVVPAEALEAGMGIPAQRALPRKANPAPAAGGRSVVRAPDTSASATGTKTSSEAAVVQADEPAQADEAAGALQAGVASSFRNTAAGILSVVALLLAVAVAVVAQPRRRRTH</sequence>
<organism evidence="4 5">
    <name type="scientific">Arthrobacter echini</name>
    <dbReference type="NCBI Taxonomy" id="1529066"/>
    <lineage>
        <taxon>Bacteria</taxon>
        <taxon>Bacillati</taxon>
        <taxon>Actinomycetota</taxon>
        <taxon>Actinomycetes</taxon>
        <taxon>Micrococcales</taxon>
        <taxon>Micrococcaceae</taxon>
        <taxon>Arthrobacter</taxon>
    </lineage>
</organism>
<keyword evidence="2" id="KW-0472">Membrane</keyword>
<comment type="caution">
    <text evidence="4">The sequence shown here is derived from an EMBL/GenBank/DDBJ whole genome shotgun (WGS) entry which is preliminary data.</text>
</comment>
<keyword evidence="3" id="KW-0732">Signal</keyword>